<accession>A0A2S8FZP2</accession>
<dbReference type="Proteomes" id="UP000238322">
    <property type="component" value="Unassembled WGS sequence"/>
</dbReference>
<evidence type="ECO:0000313" key="2">
    <source>
        <dbReference type="Proteomes" id="UP000238322"/>
    </source>
</evidence>
<organism evidence="1 2">
    <name type="scientific">Blastopirellula marina</name>
    <dbReference type="NCBI Taxonomy" id="124"/>
    <lineage>
        <taxon>Bacteria</taxon>
        <taxon>Pseudomonadati</taxon>
        <taxon>Planctomycetota</taxon>
        <taxon>Planctomycetia</taxon>
        <taxon>Pirellulales</taxon>
        <taxon>Pirellulaceae</taxon>
        <taxon>Blastopirellula</taxon>
    </lineage>
</organism>
<reference evidence="1 2" key="1">
    <citation type="submission" date="2018-02" db="EMBL/GenBank/DDBJ databases">
        <title>Comparative genomes isolates from brazilian mangrove.</title>
        <authorList>
            <person name="Araujo J.E."/>
            <person name="Taketani R.G."/>
            <person name="Silva M.C.P."/>
            <person name="Loureco M.V."/>
            <person name="Andreote F.D."/>
        </authorList>
    </citation>
    <scope>NUCLEOTIDE SEQUENCE [LARGE SCALE GENOMIC DNA]</scope>
    <source>
        <strain evidence="1 2">Hex-1 MGV</strain>
    </source>
</reference>
<dbReference type="RefSeq" id="WP_105328730.1">
    <property type="nucleotide sequence ID" value="NZ_PUHY01000005.1"/>
</dbReference>
<gene>
    <name evidence="1" type="ORF">C5Y83_05935</name>
</gene>
<evidence type="ECO:0000313" key="1">
    <source>
        <dbReference type="EMBL" id="PQO37481.1"/>
    </source>
</evidence>
<dbReference type="AlphaFoldDB" id="A0A2S8FZP2"/>
<sequence length="69" mass="7423">MTKQPTELESNHPAKPGLRDFIVTVTKRGEPDLDIPVEAVDEADAVRLAYQAAGVAQRTEAYNAVATSV</sequence>
<name>A0A2S8FZP2_9BACT</name>
<dbReference type="OrthoDB" id="9946609at2"/>
<comment type="caution">
    <text evidence="1">The sequence shown here is derived from an EMBL/GenBank/DDBJ whole genome shotgun (WGS) entry which is preliminary data.</text>
</comment>
<dbReference type="EMBL" id="PUHY01000005">
    <property type="protein sequence ID" value="PQO37481.1"/>
    <property type="molecule type" value="Genomic_DNA"/>
</dbReference>
<proteinExistence type="predicted"/>
<protein>
    <submittedName>
        <fullName evidence="1">Uncharacterized protein</fullName>
    </submittedName>
</protein>